<protein>
    <submittedName>
        <fullName evidence="2">Uncharacterized protein</fullName>
    </submittedName>
</protein>
<evidence type="ECO:0000313" key="2">
    <source>
        <dbReference type="EMBL" id="MBU5337488.1"/>
    </source>
</evidence>
<name>A0ABS6E1H9_9FIRM</name>
<organism evidence="2 3">
    <name type="scientific">Intestinibacter bartlettii</name>
    <dbReference type="NCBI Taxonomy" id="261299"/>
    <lineage>
        <taxon>Bacteria</taxon>
        <taxon>Bacillati</taxon>
        <taxon>Bacillota</taxon>
        <taxon>Clostridia</taxon>
        <taxon>Peptostreptococcales</taxon>
        <taxon>Peptostreptococcaceae</taxon>
        <taxon>Intestinibacter</taxon>
    </lineage>
</organism>
<keyword evidence="1" id="KW-0472">Membrane</keyword>
<proteinExistence type="predicted"/>
<reference evidence="2 3" key="1">
    <citation type="submission" date="2021-06" db="EMBL/GenBank/DDBJ databases">
        <authorList>
            <person name="Sun Q."/>
            <person name="Li D."/>
        </authorList>
    </citation>
    <scope>NUCLEOTIDE SEQUENCE [LARGE SCALE GENOMIC DNA]</scope>
    <source>
        <strain evidence="2 3">N19</strain>
    </source>
</reference>
<feature type="transmembrane region" description="Helical" evidence="1">
    <location>
        <begin position="16"/>
        <end position="34"/>
    </location>
</feature>
<keyword evidence="3" id="KW-1185">Reference proteome</keyword>
<dbReference type="Proteomes" id="UP001196301">
    <property type="component" value="Unassembled WGS sequence"/>
</dbReference>
<dbReference type="EMBL" id="JAHLOQ010000065">
    <property type="protein sequence ID" value="MBU5337488.1"/>
    <property type="molecule type" value="Genomic_DNA"/>
</dbReference>
<evidence type="ECO:0000313" key="3">
    <source>
        <dbReference type="Proteomes" id="UP001196301"/>
    </source>
</evidence>
<gene>
    <name evidence="2" type="ORF">KQI20_13725</name>
</gene>
<sequence length="156" mass="18143">MKNNFFNYGRISKKEWMLIIGGTVLLLMITIVIMPEYTRDYTNDISDIQDIQTLKESEYGLWGLTVEEVMNHTCKNVTYEKVDESTMLIKGQLSNGNKVKIYININSYGQYSIDHVEVKHIFRTIKLNHHASSNFWESMYSATNAGLNHGYYLEVK</sequence>
<dbReference type="RefSeq" id="WP_216572213.1">
    <property type="nucleotide sequence ID" value="NZ_JAHLOQ010000065.1"/>
</dbReference>
<keyword evidence="1" id="KW-0812">Transmembrane</keyword>
<comment type="caution">
    <text evidence="2">The sequence shown here is derived from an EMBL/GenBank/DDBJ whole genome shotgun (WGS) entry which is preliminary data.</text>
</comment>
<keyword evidence="1" id="KW-1133">Transmembrane helix</keyword>
<accession>A0ABS6E1H9</accession>
<evidence type="ECO:0000256" key="1">
    <source>
        <dbReference type="SAM" id="Phobius"/>
    </source>
</evidence>